<sequence length="142" mass="16012">MSSIEVRHGYHKLLAAALRAVQFSKPARFVVRDQLRAGFRDPKADFDADRVRRTVWFLNAAAQERGLEHKIVKNLIHTQWKRAKAGGKPRTYGEVLTATSKSLHKRAKEEVVAEMAYTQYDQMVAMLNETMGLCLRGGGNGL</sequence>
<evidence type="ECO:0000313" key="1">
    <source>
        <dbReference type="EMBL" id="KAK2070715.1"/>
    </source>
</evidence>
<organism evidence="1 2">
    <name type="scientific">Phyllachora maydis</name>
    <dbReference type="NCBI Taxonomy" id="1825666"/>
    <lineage>
        <taxon>Eukaryota</taxon>
        <taxon>Fungi</taxon>
        <taxon>Dikarya</taxon>
        <taxon>Ascomycota</taxon>
        <taxon>Pezizomycotina</taxon>
        <taxon>Sordariomycetes</taxon>
        <taxon>Sordariomycetidae</taxon>
        <taxon>Phyllachorales</taxon>
        <taxon>Phyllachoraceae</taxon>
        <taxon>Phyllachora</taxon>
    </lineage>
</organism>
<accession>A0AAD9I562</accession>
<protein>
    <recommendedName>
        <fullName evidence="3">DUF1763-domain-containing protein</fullName>
    </recommendedName>
</protein>
<proteinExistence type="predicted"/>
<keyword evidence="2" id="KW-1185">Reference proteome</keyword>
<gene>
    <name evidence="1" type="ORF">P8C59_005190</name>
</gene>
<evidence type="ECO:0000313" key="2">
    <source>
        <dbReference type="Proteomes" id="UP001217918"/>
    </source>
</evidence>
<dbReference type="EMBL" id="JAQQPM010000004">
    <property type="protein sequence ID" value="KAK2070715.1"/>
    <property type="molecule type" value="Genomic_DNA"/>
</dbReference>
<evidence type="ECO:0008006" key="3">
    <source>
        <dbReference type="Google" id="ProtNLM"/>
    </source>
</evidence>
<dbReference type="Proteomes" id="UP001217918">
    <property type="component" value="Unassembled WGS sequence"/>
</dbReference>
<comment type="caution">
    <text evidence="1">The sequence shown here is derived from an EMBL/GenBank/DDBJ whole genome shotgun (WGS) entry which is preliminary data.</text>
</comment>
<name>A0AAD9I562_9PEZI</name>
<reference evidence="1" key="1">
    <citation type="journal article" date="2023" name="Mol. Plant Microbe Interact.">
        <title>Elucidating the Obligate Nature and Biological Capacity of an Invasive Fungal Corn Pathogen.</title>
        <authorList>
            <person name="MacCready J.S."/>
            <person name="Roggenkamp E.M."/>
            <person name="Gdanetz K."/>
            <person name="Chilvers M.I."/>
        </authorList>
    </citation>
    <scope>NUCLEOTIDE SEQUENCE</scope>
    <source>
        <strain evidence="1">PM02</strain>
    </source>
</reference>
<dbReference type="AlphaFoldDB" id="A0AAD9I562"/>